<dbReference type="GO" id="GO:0003676">
    <property type="term" value="F:nucleic acid binding"/>
    <property type="evidence" value="ECO:0007669"/>
    <property type="project" value="InterPro"/>
</dbReference>
<dbReference type="PANTHER" id="PTHR47169">
    <property type="entry name" value="OS01G0541250 PROTEIN"/>
    <property type="match status" value="1"/>
</dbReference>
<evidence type="ECO:0008006" key="3">
    <source>
        <dbReference type="Google" id="ProtNLM"/>
    </source>
</evidence>
<evidence type="ECO:0000313" key="1">
    <source>
        <dbReference type="EMBL" id="GJN21230.1"/>
    </source>
</evidence>
<gene>
    <name evidence="1" type="primary">gb08691</name>
    <name evidence="1" type="ORF">PR202_gb08691</name>
</gene>
<name>A0AAV5EF20_ELECO</name>
<reference evidence="1" key="2">
    <citation type="submission" date="2021-12" db="EMBL/GenBank/DDBJ databases">
        <title>Resequencing data analysis of finger millet.</title>
        <authorList>
            <person name="Hatakeyama M."/>
            <person name="Aluri S."/>
            <person name="Balachadran M.T."/>
            <person name="Sivarajan S.R."/>
            <person name="Poveda L."/>
            <person name="Shimizu-Inatsugi R."/>
            <person name="Schlapbach R."/>
            <person name="Sreeman S.M."/>
            <person name="Shimizu K.K."/>
        </authorList>
    </citation>
    <scope>NUCLEOTIDE SEQUENCE</scope>
</reference>
<comment type="caution">
    <text evidence="1">The sequence shown here is derived from an EMBL/GenBank/DDBJ whole genome shotgun (WGS) entry which is preliminary data.</text>
</comment>
<keyword evidence="2" id="KW-1185">Reference proteome</keyword>
<dbReference type="AlphaFoldDB" id="A0AAV5EF20"/>
<evidence type="ECO:0000313" key="2">
    <source>
        <dbReference type="Proteomes" id="UP001054889"/>
    </source>
</evidence>
<dbReference type="Proteomes" id="UP001054889">
    <property type="component" value="Unassembled WGS sequence"/>
</dbReference>
<accession>A0AAV5EF20</accession>
<dbReference type="EMBL" id="BQKI01000075">
    <property type="protein sequence ID" value="GJN21230.1"/>
    <property type="molecule type" value="Genomic_DNA"/>
</dbReference>
<dbReference type="PANTHER" id="PTHR47169:SF2">
    <property type="entry name" value="OS01G0541250 PROTEIN"/>
    <property type="match status" value="1"/>
</dbReference>
<organism evidence="1 2">
    <name type="scientific">Eleusine coracana subsp. coracana</name>
    <dbReference type="NCBI Taxonomy" id="191504"/>
    <lineage>
        <taxon>Eukaryota</taxon>
        <taxon>Viridiplantae</taxon>
        <taxon>Streptophyta</taxon>
        <taxon>Embryophyta</taxon>
        <taxon>Tracheophyta</taxon>
        <taxon>Spermatophyta</taxon>
        <taxon>Magnoliopsida</taxon>
        <taxon>Liliopsida</taxon>
        <taxon>Poales</taxon>
        <taxon>Poaceae</taxon>
        <taxon>PACMAD clade</taxon>
        <taxon>Chloridoideae</taxon>
        <taxon>Cynodonteae</taxon>
        <taxon>Eleusininae</taxon>
        <taxon>Eleusine</taxon>
    </lineage>
</organism>
<sequence length="132" mass="15582">MTLEAVSKHLHVSKAKLILYMRKGLLRCHSNTIKPYLTEANKKTRLRWCVDMLDPESTPNDPQFKALFDHVFIDEKWFFFTQNSAKYYLLLEKDDPHRTSKSKNYILRLMFLCVTARPRFHNGVCIFDGKIG</sequence>
<reference evidence="1" key="1">
    <citation type="journal article" date="2018" name="DNA Res.">
        <title>Multiple hybrid de novo genome assembly of finger millet, an orphan allotetraploid crop.</title>
        <authorList>
            <person name="Hatakeyama M."/>
            <person name="Aluri S."/>
            <person name="Balachadran M.T."/>
            <person name="Sivarajan S.R."/>
            <person name="Patrignani A."/>
            <person name="Gruter S."/>
            <person name="Poveda L."/>
            <person name="Shimizu-Inatsugi R."/>
            <person name="Baeten J."/>
            <person name="Francoijs K.J."/>
            <person name="Nataraja K.N."/>
            <person name="Reddy Y.A.N."/>
            <person name="Phadnis S."/>
            <person name="Ravikumar R.L."/>
            <person name="Schlapbach R."/>
            <person name="Sreeman S.M."/>
            <person name="Shimizu K.K."/>
        </authorList>
    </citation>
    <scope>NUCLEOTIDE SEQUENCE</scope>
</reference>
<dbReference type="Gene3D" id="3.30.420.10">
    <property type="entry name" value="Ribonuclease H-like superfamily/Ribonuclease H"/>
    <property type="match status" value="1"/>
</dbReference>
<protein>
    <recommendedName>
        <fullName evidence="3">Transposase</fullName>
    </recommendedName>
</protein>
<proteinExistence type="predicted"/>
<dbReference type="InterPro" id="IPR036397">
    <property type="entry name" value="RNaseH_sf"/>
</dbReference>